<dbReference type="SUPFAM" id="SSF52200">
    <property type="entry name" value="Toll/Interleukin receptor TIR domain"/>
    <property type="match status" value="1"/>
</dbReference>
<dbReference type="GO" id="GO:0005886">
    <property type="term" value="C:plasma membrane"/>
    <property type="evidence" value="ECO:0007669"/>
    <property type="project" value="TreeGrafter"/>
</dbReference>
<dbReference type="Proteomes" id="UP000765507">
    <property type="component" value="Unassembled WGS sequence"/>
</dbReference>
<dbReference type="EMBL" id="JAHGAV010000129">
    <property type="protein sequence ID" value="KAG6931004.1"/>
    <property type="molecule type" value="Genomic_DNA"/>
</dbReference>
<comment type="subcellular location">
    <subcellularLocation>
        <location evidence="1">Membrane</location>
    </subcellularLocation>
</comment>
<keyword evidence="7" id="KW-0675">Receptor</keyword>
<dbReference type="PANTHER" id="PTHR24365">
    <property type="entry name" value="TOLL-LIKE RECEPTOR"/>
    <property type="match status" value="1"/>
</dbReference>
<dbReference type="InterPro" id="IPR000157">
    <property type="entry name" value="TIR_dom"/>
</dbReference>
<dbReference type="GO" id="GO:0006954">
    <property type="term" value="P:inflammatory response"/>
    <property type="evidence" value="ECO:0007669"/>
    <property type="project" value="TreeGrafter"/>
</dbReference>
<dbReference type="GO" id="GO:0043235">
    <property type="term" value="C:receptor complex"/>
    <property type="evidence" value="ECO:0007669"/>
    <property type="project" value="TreeGrafter"/>
</dbReference>
<evidence type="ECO:0000256" key="1">
    <source>
        <dbReference type="ARBA" id="ARBA00004370"/>
    </source>
</evidence>
<dbReference type="PANTHER" id="PTHR24365:SF17">
    <property type="entry name" value="TOLL-LIKE RECEPTOR 2"/>
    <property type="match status" value="1"/>
</dbReference>
<evidence type="ECO:0000256" key="3">
    <source>
        <dbReference type="ARBA" id="ARBA00022729"/>
    </source>
</evidence>
<sequence length="90" mass="10927">MVKRKQCEKRPENKLYDAFISYSENYTSWTEENLLEKLEMNGFKICYHKRDFKLGHLVLGNIFYCIENSHKVLFVFSPSFVNSRWCQYEL</sequence>
<reference evidence="7 8" key="1">
    <citation type="journal article" date="2020" name="G3 (Bethesda)">
        <title>Draft Genome of the Common Snapping Turtle, Chelydra serpentina, a Model for Phenotypic Plasticity in Reptiles.</title>
        <authorList>
            <person name="Das D."/>
            <person name="Singh S.K."/>
            <person name="Bierstedt J."/>
            <person name="Erickson A."/>
            <person name="Galli G.L.J."/>
            <person name="Crossley D.A. 2nd"/>
            <person name="Rhen T."/>
        </authorList>
    </citation>
    <scope>NUCLEOTIDE SEQUENCE [LARGE SCALE GENOMIC DNA]</scope>
    <source>
        <strain evidence="7">KW</strain>
    </source>
</reference>
<evidence type="ECO:0000313" key="8">
    <source>
        <dbReference type="Proteomes" id="UP000765507"/>
    </source>
</evidence>
<proteinExistence type="predicted"/>
<evidence type="ECO:0000256" key="4">
    <source>
        <dbReference type="ARBA" id="ARBA00022989"/>
    </source>
</evidence>
<dbReference type="OrthoDB" id="1081807at2759"/>
<dbReference type="AlphaFoldDB" id="A0A8T1SR90"/>
<keyword evidence="2" id="KW-0812">Transmembrane</keyword>
<evidence type="ECO:0000313" key="7">
    <source>
        <dbReference type="EMBL" id="KAG6931004.1"/>
    </source>
</evidence>
<dbReference type="Pfam" id="PF01582">
    <property type="entry name" value="TIR"/>
    <property type="match status" value="1"/>
</dbReference>
<dbReference type="PROSITE" id="PS50104">
    <property type="entry name" value="TIR"/>
    <property type="match status" value="1"/>
</dbReference>
<feature type="domain" description="TIR" evidence="6">
    <location>
        <begin position="14"/>
        <end position="90"/>
    </location>
</feature>
<dbReference type="GO" id="GO:0002224">
    <property type="term" value="P:toll-like receptor signaling pathway"/>
    <property type="evidence" value="ECO:0007669"/>
    <property type="project" value="TreeGrafter"/>
</dbReference>
<protein>
    <submittedName>
        <fullName evidence="7">Toll-like receptor 2 family member A</fullName>
    </submittedName>
</protein>
<evidence type="ECO:0000256" key="5">
    <source>
        <dbReference type="ARBA" id="ARBA00023136"/>
    </source>
</evidence>
<keyword evidence="4" id="KW-1133">Transmembrane helix</keyword>
<evidence type="ECO:0000259" key="6">
    <source>
        <dbReference type="PROSITE" id="PS50104"/>
    </source>
</evidence>
<keyword evidence="8" id="KW-1185">Reference proteome</keyword>
<dbReference type="GO" id="GO:0042497">
    <property type="term" value="F:triacyl lipopeptide binding"/>
    <property type="evidence" value="ECO:0007669"/>
    <property type="project" value="TreeGrafter"/>
</dbReference>
<gene>
    <name evidence="7" type="ORF">G0U57_002380</name>
</gene>
<organism evidence="7 8">
    <name type="scientific">Chelydra serpentina</name>
    <name type="common">Snapping turtle</name>
    <name type="synonym">Testudo serpentina</name>
    <dbReference type="NCBI Taxonomy" id="8475"/>
    <lineage>
        <taxon>Eukaryota</taxon>
        <taxon>Metazoa</taxon>
        <taxon>Chordata</taxon>
        <taxon>Craniata</taxon>
        <taxon>Vertebrata</taxon>
        <taxon>Euteleostomi</taxon>
        <taxon>Archelosauria</taxon>
        <taxon>Testudinata</taxon>
        <taxon>Testudines</taxon>
        <taxon>Cryptodira</taxon>
        <taxon>Durocryptodira</taxon>
        <taxon>Americhelydia</taxon>
        <taxon>Chelydroidea</taxon>
        <taxon>Chelydridae</taxon>
        <taxon>Chelydra</taxon>
    </lineage>
</organism>
<keyword evidence="5" id="KW-0472">Membrane</keyword>
<dbReference type="GO" id="GO:0038023">
    <property type="term" value="F:signaling receptor activity"/>
    <property type="evidence" value="ECO:0007669"/>
    <property type="project" value="TreeGrafter"/>
</dbReference>
<comment type="caution">
    <text evidence="7">The sequence shown here is derived from an EMBL/GenBank/DDBJ whole genome shotgun (WGS) entry which is preliminary data.</text>
</comment>
<dbReference type="Gene3D" id="3.40.50.10140">
    <property type="entry name" value="Toll/interleukin-1 receptor homology (TIR) domain"/>
    <property type="match status" value="1"/>
</dbReference>
<evidence type="ECO:0000256" key="2">
    <source>
        <dbReference type="ARBA" id="ARBA00022692"/>
    </source>
</evidence>
<accession>A0A8T1SR90</accession>
<keyword evidence="3" id="KW-0732">Signal</keyword>
<dbReference type="InterPro" id="IPR035897">
    <property type="entry name" value="Toll_tir_struct_dom_sf"/>
</dbReference>
<name>A0A8T1SR90_CHESE</name>